<reference evidence="1" key="1">
    <citation type="submission" date="2018-12" db="EMBL/GenBank/DDBJ databases">
        <title>Three Rhizobium rhizogenes strains isolated from the same crown gall tumor carry diverse plasmids.</title>
        <authorList>
            <person name="Pulawska J."/>
            <person name="Kuzmanovic N."/>
        </authorList>
    </citation>
    <scope>NUCLEOTIDE SEQUENCE</scope>
    <source>
        <strain evidence="1">Colt5.8</strain>
        <plasmid evidence="1">pColt5.8b</plasmid>
    </source>
</reference>
<evidence type="ECO:0000313" key="1">
    <source>
        <dbReference type="EMBL" id="QCL09852.1"/>
    </source>
</evidence>
<proteinExistence type="predicted"/>
<dbReference type="AlphaFoldDB" id="A0A7S4ZS14"/>
<keyword evidence="1" id="KW-0614">Plasmid</keyword>
<accession>A0A7S4ZS14</accession>
<geneLocation type="plasmid" evidence="1">
    <name>pColt5.8b</name>
</geneLocation>
<gene>
    <name evidence="1" type="ORF">pC5.8b_362</name>
</gene>
<sequence>MNCEWLFASCKFLPRQQPGDGQPCGSLMNVGLDRFHPLMSVMSCVIAA</sequence>
<name>A0A7S4ZS14_RHIRH</name>
<dbReference type="EMBL" id="MK318972">
    <property type="protein sequence ID" value="QCL09852.1"/>
    <property type="molecule type" value="Genomic_DNA"/>
</dbReference>
<protein>
    <submittedName>
        <fullName evidence="1">Uncharacterized protein</fullName>
    </submittedName>
</protein>
<organism evidence="1">
    <name type="scientific">Rhizobium rhizogenes</name>
    <name type="common">Agrobacterium rhizogenes</name>
    <dbReference type="NCBI Taxonomy" id="359"/>
    <lineage>
        <taxon>Bacteria</taxon>
        <taxon>Pseudomonadati</taxon>
        <taxon>Pseudomonadota</taxon>
        <taxon>Alphaproteobacteria</taxon>
        <taxon>Hyphomicrobiales</taxon>
        <taxon>Rhizobiaceae</taxon>
        <taxon>Rhizobium/Agrobacterium group</taxon>
        <taxon>Rhizobium</taxon>
    </lineage>
</organism>